<evidence type="ECO:0000259" key="8">
    <source>
        <dbReference type="PROSITE" id="PS51382"/>
    </source>
</evidence>
<evidence type="ECO:0000256" key="3">
    <source>
        <dbReference type="ARBA" id="ARBA00022692"/>
    </source>
</evidence>
<dbReference type="CDD" id="cd14480">
    <property type="entry name" value="SPX_VTC2_like"/>
    <property type="match status" value="1"/>
</dbReference>
<evidence type="ECO:0000313" key="10">
    <source>
        <dbReference type="Proteomes" id="UP001498398"/>
    </source>
</evidence>
<dbReference type="PANTHER" id="PTHR46140:SF1">
    <property type="entry name" value="VACUOLAR TRANSPORTER CHAPERONE COMPLEX SUBUNIT 4-RELATED"/>
    <property type="match status" value="1"/>
</dbReference>
<feature type="region of interest" description="Disordered" evidence="6">
    <location>
        <begin position="79"/>
        <end position="138"/>
    </location>
</feature>
<feature type="region of interest" description="Disordered" evidence="6">
    <location>
        <begin position="546"/>
        <end position="601"/>
    </location>
</feature>
<comment type="caution">
    <text evidence="9">The sequence shown here is derived from an EMBL/GenBank/DDBJ whole genome shotgun (WGS) entry which is preliminary data.</text>
</comment>
<dbReference type="Pfam" id="PF02656">
    <property type="entry name" value="DUF202"/>
    <property type="match status" value="1"/>
</dbReference>
<keyword evidence="5 7" id="KW-0472">Membrane</keyword>
<evidence type="ECO:0000256" key="4">
    <source>
        <dbReference type="ARBA" id="ARBA00022989"/>
    </source>
</evidence>
<keyword evidence="10" id="KW-1185">Reference proteome</keyword>
<feature type="compositionally biased region" description="Polar residues" evidence="6">
    <location>
        <begin position="96"/>
        <end position="117"/>
    </location>
</feature>
<feature type="compositionally biased region" description="Acidic residues" evidence="6">
    <location>
        <begin position="641"/>
        <end position="650"/>
    </location>
</feature>
<feature type="compositionally biased region" description="Polar residues" evidence="6">
    <location>
        <begin position="550"/>
        <end position="565"/>
    </location>
</feature>
<dbReference type="Gene3D" id="3.20.100.30">
    <property type="entry name" value="VTC, catalytic tunnel domain"/>
    <property type="match status" value="1"/>
</dbReference>
<dbReference type="PROSITE" id="PS51382">
    <property type="entry name" value="SPX"/>
    <property type="match status" value="1"/>
</dbReference>
<keyword evidence="2" id="KW-0926">Vacuole</keyword>
<feature type="compositionally biased region" description="Low complexity" evidence="6">
    <location>
        <begin position="621"/>
        <end position="630"/>
    </location>
</feature>
<keyword evidence="3 7" id="KW-0812">Transmembrane</keyword>
<feature type="region of interest" description="Disordered" evidence="6">
    <location>
        <begin position="694"/>
        <end position="734"/>
    </location>
</feature>
<dbReference type="InterPro" id="IPR003807">
    <property type="entry name" value="DUF202"/>
</dbReference>
<feature type="transmembrane region" description="Helical" evidence="7">
    <location>
        <begin position="839"/>
        <end position="858"/>
    </location>
</feature>
<feature type="compositionally biased region" description="Acidic residues" evidence="6">
    <location>
        <begin position="120"/>
        <end position="138"/>
    </location>
</feature>
<feature type="compositionally biased region" description="Acidic residues" evidence="6">
    <location>
        <begin position="576"/>
        <end position="585"/>
    </location>
</feature>
<dbReference type="Proteomes" id="UP001498398">
    <property type="component" value="Unassembled WGS sequence"/>
</dbReference>
<sequence>MKFGRKISNDLYNEWRPFYLDYNGLKRELKDRTTGRSWNADDERQFMLRLEQELDKIHDFQKDKTSELSRRITEAEKDVKRLVDEEADTRTRSHSRQPSNSQNGHSNQPVDPESQQADGYEPDGGSDDDDDSDEEVDNESFDALEDRYHALEEEVANLVADVHDLALYTKLNITGFMKILKKHDKQTQLSLKSTFIQEYLEKRPFYKYNWDALIVKLSKLYDLVRTRGHPVKGDSSAGGTQSAFVRQTTKYWVHPDNLVPLKLAILRHLPVLVFNPDKEFEPKDAAISSIYFDNEDLELYLGRLEKTEGAEAVRLRWYGDTNVKTIFVERKTHREDWTGEKSVKARFPIKEHLVNAFLRGEYTVDEEFQQLVKKGKKTQQEVDSMIQLANEVQYAVLTKKLVPVMRTFYNRTAFQLPGDARVRISLDTELSMIREDNWDGRTRSGDNWRRTDIGIDYPFDQIDPEDKELFKYGVLEVKLQTQFGQEPPQWVTDLVQSHLVEAVPKFSKFIHGCATLLPNRVDLVPFWLPQMDTDILKPDTGYLSVIERPSGSSPRASTAVSSGETSPKDKYTEPVSEGEEDEDMDLAPARDEDKRTGLTGDQIAEAVAYREKMLKERAAAEKQQSASSSKGTSRERFRDEEAVEGDDEGDERTPFLKRTKSGTDYSGKTKQRVLSIDPLAPSSMFDEELRNRLKGESAKKGRQVSIEAESPDNERGSLDDEEEDENRATTSEDRILSRNWRAPSGKRISVPVRVEPKVYFAAERTFLKWLNTAVFIGTIATTLLNFTNPEDSTGLISAALFTVCALISIAYSAGIFVYRANRLRARRAEGLYYDKYGPTILCFVLFAAIATNIGMRVGEMTAAEGHQ</sequence>
<evidence type="ECO:0000256" key="6">
    <source>
        <dbReference type="SAM" id="MobiDB-lite"/>
    </source>
</evidence>
<evidence type="ECO:0000256" key="1">
    <source>
        <dbReference type="ARBA" id="ARBA00004128"/>
    </source>
</evidence>
<evidence type="ECO:0000313" key="9">
    <source>
        <dbReference type="EMBL" id="KAK7463448.1"/>
    </source>
</evidence>
<reference evidence="9 10" key="1">
    <citation type="submission" date="2024-01" db="EMBL/GenBank/DDBJ databases">
        <title>A draft genome for the cacao thread blight pathogen Marasmiellus scandens.</title>
        <authorList>
            <person name="Baruah I.K."/>
            <person name="Leung J."/>
            <person name="Bukari Y."/>
            <person name="Amoako-Attah I."/>
            <person name="Meinhardt L.W."/>
            <person name="Bailey B.A."/>
            <person name="Cohen S.P."/>
        </authorList>
    </citation>
    <scope>NUCLEOTIDE SEQUENCE [LARGE SCALE GENOMIC DNA]</scope>
    <source>
        <strain evidence="9 10">GH-19</strain>
    </source>
</reference>
<feature type="transmembrane region" description="Helical" evidence="7">
    <location>
        <begin position="798"/>
        <end position="818"/>
    </location>
</feature>
<protein>
    <submittedName>
        <fullName evidence="9">Vacuolar transporter chaperone</fullName>
    </submittedName>
</protein>
<dbReference type="InterPro" id="IPR004331">
    <property type="entry name" value="SPX_dom"/>
</dbReference>
<dbReference type="PANTHER" id="PTHR46140">
    <property type="entry name" value="VACUOLAR TRANSPORTER CHAPERONE 1-RELATED"/>
    <property type="match status" value="1"/>
</dbReference>
<dbReference type="Pfam" id="PF03105">
    <property type="entry name" value="SPX"/>
    <property type="match status" value="2"/>
</dbReference>
<evidence type="ECO:0000256" key="2">
    <source>
        <dbReference type="ARBA" id="ARBA00022554"/>
    </source>
</evidence>
<comment type="subcellular location">
    <subcellularLocation>
        <location evidence="1">Vacuole membrane</location>
        <topology evidence="1">Multi-pass membrane protein</topology>
    </subcellularLocation>
</comment>
<organism evidence="9 10">
    <name type="scientific">Marasmiellus scandens</name>
    <dbReference type="NCBI Taxonomy" id="2682957"/>
    <lineage>
        <taxon>Eukaryota</taxon>
        <taxon>Fungi</taxon>
        <taxon>Dikarya</taxon>
        <taxon>Basidiomycota</taxon>
        <taxon>Agaricomycotina</taxon>
        <taxon>Agaricomycetes</taxon>
        <taxon>Agaricomycetidae</taxon>
        <taxon>Agaricales</taxon>
        <taxon>Marasmiineae</taxon>
        <taxon>Omphalotaceae</taxon>
        <taxon>Marasmiellus</taxon>
    </lineage>
</organism>
<feature type="compositionally biased region" description="Basic and acidic residues" evidence="6">
    <location>
        <begin position="79"/>
        <end position="91"/>
    </location>
</feature>
<gene>
    <name evidence="9" type="primary">VTC4</name>
    <name evidence="9" type="ORF">VKT23_006799</name>
</gene>
<evidence type="ECO:0000256" key="5">
    <source>
        <dbReference type="ARBA" id="ARBA00023136"/>
    </source>
</evidence>
<keyword evidence="4 7" id="KW-1133">Transmembrane helix</keyword>
<feature type="domain" description="SPX" evidence="8">
    <location>
        <begin position="1"/>
        <end position="197"/>
    </location>
</feature>
<evidence type="ECO:0000256" key="7">
    <source>
        <dbReference type="SAM" id="Phobius"/>
    </source>
</evidence>
<feature type="region of interest" description="Disordered" evidence="6">
    <location>
        <begin position="615"/>
        <end position="679"/>
    </location>
</feature>
<dbReference type="CDD" id="cd07751">
    <property type="entry name" value="PolyPPase_VTC4_like"/>
    <property type="match status" value="1"/>
</dbReference>
<dbReference type="InterPro" id="IPR042267">
    <property type="entry name" value="VTC_sf"/>
</dbReference>
<accession>A0ABR1JS59</accession>
<dbReference type="InterPro" id="IPR051572">
    <property type="entry name" value="VTC_Complex_Subunit"/>
</dbReference>
<dbReference type="Pfam" id="PF09359">
    <property type="entry name" value="VTC"/>
    <property type="match status" value="1"/>
</dbReference>
<name>A0ABR1JS59_9AGAR</name>
<dbReference type="InterPro" id="IPR018966">
    <property type="entry name" value="VTC_domain"/>
</dbReference>
<proteinExistence type="predicted"/>
<dbReference type="EMBL" id="JBANRG010000009">
    <property type="protein sequence ID" value="KAK7463448.1"/>
    <property type="molecule type" value="Genomic_DNA"/>
</dbReference>